<sequence>MALSAKELYQAGNLADAIAAMNDEVRKNPVDQGRRGFLAELLCFSGNLERADKLLDVISTQNPDVAVGVAMIRQLVRADQARRELFSAGRVPEFLEQPSDALSKHLEAVTLLREGDAAGAAKILEDAEAARASLSGTCNGKSFDDFRDLDDVTASFFEVLTSTGKYFWVEMARVREMEFHAPERPIDLIWRRASVDVIDGPDGDVFIPAIYLPPSDALDAGYGTAEQVIDDQVLLGRSSDWVGGEGSPARGLGQRCFLIGDDVVPVMQLESLQFNPAG</sequence>
<evidence type="ECO:0000313" key="2">
    <source>
        <dbReference type="Proteomes" id="UP000315252"/>
    </source>
</evidence>
<dbReference type="OrthoDB" id="5416084at2"/>
<dbReference type="Gene3D" id="1.25.40.10">
    <property type="entry name" value="Tetratricopeptide repeat domain"/>
    <property type="match status" value="1"/>
</dbReference>
<keyword evidence="2" id="KW-1185">Reference proteome</keyword>
<dbReference type="Pfam" id="PF07024">
    <property type="entry name" value="ImpE"/>
    <property type="match status" value="1"/>
</dbReference>
<dbReference type="Proteomes" id="UP000315252">
    <property type="component" value="Unassembled WGS sequence"/>
</dbReference>
<dbReference type="RefSeq" id="WP_142896170.1">
    <property type="nucleotide sequence ID" value="NZ_ML660054.1"/>
</dbReference>
<accession>A0A545TTB2</accession>
<organism evidence="1 2">
    <name type="scientific">Denitrobaculum tricleocarpae</name>
    <dbReference type="NCBI Taxonomy" id="2591009"/>
    <lineage>
        <taxon>Bacteria</taxon>
        <taxon>Pseudomonadati</taxon>
        <taxon>Pseudomonadota</taxon>
        <taxon>Alphaproteobacteria</taxon>
        <taxon>Rhodospirillales</taxon>
        <taxon>Rhodospirillaceae</taxon>
        <taxon>Denitrobaculum</taxon>
    </lineage>
</organism>
<proteinExistence type="predicted"/>
<dbReference type="SUPFAM" id="SSF144059">
    <property type="entry name" value="ImpE-like"/>
    <property type="match status" value="1"/>
</dbReference>
<dbReference type="InterPro" id="IPR011990">
    <property type="entry name" value="TPR-like_helical_dom_sf"/>
</dbReference>
<reference evidence="1 2" key="1">
    <citation type="submission" date="2019-06" db="EMBL/GenBank/DDBJ databases">
        <title>Whole genome sequence for Rhodospirillaceae sp. R148.</title>
        <authorList>
            <person name="Wang G."/>
        </authorList>
    </citation>
    <scope>NUCLEOTIDE SEQUENCE [LARGE SCALE GENOMIC DNA]</scope>
    <source>
        <strain evidence="1 2">R148</strain>
    </source>
</reference>
<protein>
    <submittedName>
        <fullName evidence="1">Tetratricopeptide repeat protein</fullName>
    </submittedName>
</protein>
<dbReference type="InterPro" id="IPR009211">
    <property type="entry name" value="TagJ"/>
</dbReference>
<comment type="caution">
    <text evidence="1">The sequence shown here is derived from an EMBL/GenBank/DDBJ whole genome shotgun (WGS) entry which is preliminary data.</text>
</comment>
<dbReference type="PIRSF" id="PIRSF029288">
    <property type="entry name" value="SciE_ImpE"/>
    <property type="match status" value="1"/>
</dbReference>
<dbReference type="AlphaFoldDB" id="A0A545TTB2"/>
<gene>
    <name evidence="1" type="ORF">FKG95_09770</name>
</gene>
<name>A0A545TTB2_9PROT</name>
<evidence type="ECO:0000313" key="1">
    <source>
        <dbReference type="EMBL" id="TQV80456.1"/>
    </source>
</evidence>
<dbReference type="EMBL" id="VHSH01000003">
    <property type="protein sequence ID" value="TQV80456.1"/>
    <property type="molecule type" value="Genomic_DNA"/>
</dbReference>